<comment type="caution">
    <text evidence="2">The sequence shown here is derived from an EMBL/GenBank/DDBJ whole genome shotgun (WGS) entry which is preliminary data.</text>
</comment>
<proteinExistence type="predicted"/>
<sequence length="33" mass="3511">RAVGVLVRWKDTPLKWLLGILAPVLVGSAVLAV</sequence>
<evidence type="ECO:0000313" key="2">
    <source>
        <dbReference type="EMBL" id="EGH27072.1"/>
    </source>
</evidence>
<protein>
    <submittedName>
        <fullName evidence="2">Cytochrome c-type biogenesis protein CcmF</fullName>
    </submittedName>
</protein>
<feature type="non-terminal residue" evidence="2">
    <location>
        <position position="33"/>
    </location>
</feature>
<dbReference type="AlphaFoldDB" id="A0A656GMI9"/>
<gene>
    <name evidence="2" type="ORF">PSYMO_38513</name>
</gene>
<keyword evidence="1" id="KW-0812">Transmembrane</keyword>
<evidence type="ECO:0000313" key="3">
    <source>
        <dbReference type="Proteomes" id="UP000003465"/>
    </source>
</evidence>
<feature type="transmembrane region" description="Helical" evidence="1">
    <location>
        <begin position="14"/>
        <end position="32"/>
    </location>
</feature>
<dbReference type="Proteomes" id="UP000003465">
    <property type="component" value="Unassembled WGS sequence"/>
</dbReference>
<evidence type="ECO:0000256" key="1">
    <source>
        <dbReference type="SAM" id="Phobius"/>
    </source>
</evidence>
<feature type="non-terminal residue" evidence="2">
    <location>
        <position position="1"/>
    </location>
</feature>
<accession>A0A656GMI9</accession>
<dbReference type="EMBL" id="AEAG01003287">
    <property type="protein sequence ID" value="EGH27072.1"/>
    <property type="molecule type" value="Genomic_DNA"/>
</dbReference>
<name>A0A656GMI9_PSEA0</name>
<keyword evidence="1" id="KW-0472">Membrane</keyword>
<reference evidence="2 3" key="1">
    <citation type="journal article" date="2011" name="PLoS Pathog.">
        <title>Dynamic evolution of pathogenicity revealed by sequencing and comparative genomics of 19 Pseudomonas syringae isolates.</title>
        <authorList>
            <person name="Baltrus D.A."/>
            <person name="Nishimura M.T."/>
            <person name="Romanchuk A."/>
            <person name="Chang J.H."/>
            <person name="Mukhtar M.S."/>
            <person name="Cherkis K."/>
            <person name="Roach J."/>
            <person name="Grant S.R."/>
            <person name="Jones C.D."/>
            <person name="Dangl J.L."/>
        </authorList>
    </citation>
    <scope>NUCLEOTIDE SEQUENCE [LARGE SCALE GENOMIC DNA]</scope>
    <source>
        <strain evidence="2 3">301020</strain>
    </source>
</reference>
<organism evidence="2 3">
    <name type="scientific">Pseudomonas amygdali pv. mori str. 301020</name>
    <dbReference type="NCBI Taxonomy" id="629261"/>
    <lineage>
        <taxon>Bacteria</taxon>
        <taxon>Pseudomonadati</taxon>
        <taxon>Pseudomonadota</taxon>
        <taxon>Gammaproteobacteria</taxon>
        <taxon>Pseudomonadales</taxon>
        <taxon>Pseudomonadaceae</taxon>
        <taxon>Pseudomonas</taxon>
        <taxon>Pseudomonas amygdali</taxon>
    </lineage>
</organism>
<keyword evidence="1" id="KW-1133">Transmembrane helix</keyword>